<sequence>MKSYSVIAVSIVLAFFAANTSAHDSFFGQDSCDIKYHLHENLASILENNVGIELINELRQNAKNICLDPKAHNAIVTLTDSITDVATNTNVSQTLGNIFYWARKIMKDPNFRIVWHESMKGVNMCFDNLPVTSQLTNTALNNLIVLLTHPKFDTTFESVIENISKVINFRKNFMFKAASAFLPKGRPMRRSNSRNGQQ</sequence>
<evidence type="ECO:0000256" key="1">
    <source>
        <dbReference type="SAM" id="SignalP"/>
    </source>
</evidence>
<reference evidence="2 3" key="1">
    <citation type="submission" date="2019-08" db="EMBL/GenBank/DDBJ databases">
        <title>Whole genome of Aphis craccivora.</title>
        <authorList>
            <person name="Voronova N.V."/>
            <person name="Shulinski R.S."/>
            <person name="Bandarenka Y.V."/>
            <person name="Zhorov D.G."/>
            <person name="Warner D."/>
        </authorList>
    </citation>
    <scope>NUCLEOTIDE SEQUENCE [LARGE SCALE GENOMIC DNA]</scope>
    <source>
        <strain evidence="2">180601</strain>
        <tissue evidence="2">Whole Body</tissue>
    </source>
</reference>
<organism evidence="2 3">
    <name type="scientific">Aphis craccivora</name>
    <name type="common">Cowpea aphid</name>
    <dbReference type="NCBI Taxonomy" id="307492"/>
    <lineage>
        <taxon>Eukaryota</taxon>
        <taxon>Metazoa</taxon>
        <taxon>Ecdysozoa</taxon>
        <taxon>Arthropoda</taxon>
        <taxon>Hexapoda</taxon>
        <taxon>Insecta</taxon>
        <taxon>Pterygota</taxon>
        <taxon>Neoptera</taxon>
        <taxon>Paraneoptera</taxon>
        <taxon>Hemiptera</taxon>
        <taxon>Sternorrhyncha</taxon>
        <taxon>Aphidomorpha</taxon>
        <taxon>Aphidoidea</taxon>
        <taxon>Aphididae</taxon>
        <taxon>Aphidini</taxon>
        <taxon>Aphis</taxon>
        <taxon>Aphis</taxon>
    </lineage>
</organism>
<dbReference type="AlphaFoldDB" id="A0A6G0ZRD7"/>
<gene>
    <name evidence="2" type="ORF">FWK35_00009036</name>
</gene>
<keyword evidence="3" id="KW-1185">Reference proteome</keyword>
<protein>
    <submittedName>
        <fullName evidence="2">Uncharacterized protein</fullName>
    </submittedName>
</protein>
<dbReference type="EMBL" id="VUJU01000050">
    <property type="protein sequence ID" value="KAF0773541.1"/>
    <property type="molecule type" value="Genomic_DNA"/>
</dbReference>
<evidence type="ECO:0000313" key="2">
    <source>
        <dbReference type="EMBL" id="KAF0773541.1"/>
    </source>
</evidence>
<feature type="chain" id="PRO_5026034821" evidence="1">
    <location>
        <begin position="23"/>
        <end position="198"/>
    </location>
</feature>
<dbReference type="Proteomes" id="UP000478052">
    <property type="component" value="Unassembled WGS sequence"/>
</dbReference>
<dbReference type="OrthoDB" id="6623954at2759"/>
<evidence type="ECO:0000313" key="3">
    <source>
        <dbReference type="Proteomes" id="UP000478052"/>
    </source>
</evidence>
<accession>A0A6G0ZRD7</accession>
<proteinExistence type="predicted"/>
<comment type="caution">
    <text evidence="2">The sequence shown here is derived from an EMBL/GenBank/DDBJ whole genome shotgun (WGS) entry which is preliminary data.</text>
</comment>
<feature type="signal peptide" evidence="1">
    <location>
        <begin position="1"/>
        <end position="22"/>
    </location>
</feature>
<keyword evidence="1" id="KW-0732">Signal</keyword>
<name>A0A6G0ZRD7_APHCR</name>